<evidence type="ECO:0000256" key="13">
    <source>
        <dbReference type="ARBA" id="ARBA00023102"/>
    </source>
</evidence>
<dbReference type="GO" id="GO:0000287">
    <property type="term" value="F:magnesium ion binding"/>
    <property type="evidence" value="ECO:0007669"/>
    <property type="project" value="UniProtKB-UniRule"/>
</dbReference>
<sequence length="282" mass="30410">MLRIAVPNKGSLSGPAAEMLHEAGYRQRKDAKELVLVDPDNQVEFFFLRPRDIAVYVGSGRLDIGITGRDLLLDSASDAEEVLALGFGGSTFRFAKPTSVQVSDVQGLEGLRIATSYTGLVEQHLAEHGVKATVTKLDGAVETAVQLGVADVIADVVETGTSLRNAGLEVFGDPILVSDAVVIRPKGAPEDSAVEQFLRRLQGVLVARRYVLMDYDIKVEKVTEAVALTPGLESPTVSPLHTEGWVAVRSMVLRKEAQRIMDSLWAIGARAILVTNIHACRL</sequence>
<evidence type="ECO:0000256" key="4">
    <source>
        <dbReference type="ARBA" id="ARBA00007955"/>
    </source>
</evidence>
<evidence type="ECO:0000256" key="6">
    <source>
        <dbReference type="ARBA" id="ARBA00020998"/>
    </source>
</evidence>
<evidence type="ECO:0000259" key="17">
    <source>
        <dbReference type="Pfam" id="PF08029"/>
    </source>
</evidence>
<comment type="activity regulation">
    <text evidence="15">Feedback inhibited by histidine.</text>
</comment>
<evidence type="ECO:0000256" key="7">
    <source>
        <dbReference type="ARBA" id="ARBA00022490"/>
    </source>
</evidence>
<accession>A0AAU8K1Z2</accession>
<dbReference type="NCBIfam" id="TIGR00070">
    <property type="entry name" value="hisG"/>
    <property type="match status" value="1"/>
</dbReference>
<evidence type="ECO:0000256" key="9">
    <source>
        <dbReference type="ARBA" id="ARBA00022676"/>
    </source>
</evidence>
<keyword evidence="8 15" id="KW-0028">Amino-acid biosynthesis</keyword>
<evidence type="ECO:0000256" key="3">
    <source>
        <dbReference type="ARBA" id="ARBA00004667"/>
    </source>
</evidence>
<keyword evidence="10 15" id="KW-0808">Transferase</keyword>
<comment type="subcellular location">
    <subcellularLocation>
        <location evidence="2 15">Cytoplasm</location>
    </subcellularLocation>
</comment>
<dbReference type="InterPro" id="IPR001348">
    <property type="entry name" value="ATP_PRibTrfase_HisG"/>
</dbReference>
<proteinExistence type="inferred from homology"/>
<dbReference type="GO" id="GO:0000105">
    <property type="term" value="P:L-histidine biosynthetic process"/>
    <property type="evidence" value="ECO:0007669"/>
    <property type="project" value="UniProtKB-UniRule"/>
</dbReference>
<dbReference type="GO" id="GO:0005737">
    <property type="term" value="C:cytoplasm"/>
    <property type="evidence" value="ECO:0007669"/>
    <property type="project" value="UniProtKB-SubCell"/>
</dbReference>
<dbReference type="InterPro" id="IPR015867">
    <property type="entry name" value="N-reg_PII/ATP_PRibTrfase_C"/>
</dbReference>
<name>A0AAU8K1Z2_9ACTN</name>
<evidence type="ECO:0000256" key="14">
    <source>
        <dbReference type="ARBA" id="ARBA00024861"/>
    </source>
</evidence>
<keyword evidence="7 15" id="KW-0963">Cytoplasm</keyword>
<dbReference type="SUPFAM" id="SSF54913">
    <property type="entry name" value="GlnB-like"/>
    <property type="match status" value="1"/>
</dbReference>
<dbReference type="InterPro" id="IPR011322">
    <property type="entry name" value="N-reg_PII-like_a/b"/>
</dbReference>
<dbReference type="Pfam" id="PF08029">
    <property type="entry name" value="HisG_C"/>
    <property type="match status" value="1"/>
</dbReference>
<dbReference type="PANTHER" id="PTHR21403">
    <property type="entry name" value="ATP PHOSPHORIBOSYLTRANSFERASE ATP-PRTASE"/>
    <property type="match status" value="1"/>
</dbReference>
<dbReference type="HAMAP" id="MF_00079">
    <property type="entry name" value="HisG_Long"/>
    <property type="match status" value="1"/>
</dbReference>
<dbReference type="AlphaFoldDB" id="A0AAU8K1Z2"/>
<dbReference type="InterPro" id="IPR013115">
    <property type="entry name" value="HisG_C"/>
</dbReference>
<keyword evidence="15" id="KW-0479">Metal-binding</keyword>
<dbReference type="RefSeq" id="WP_354643629.1">
    <property type="nucleotide sequence ID" value="NZ_CP159872.1"/>
</dbReference>
<evidence type="ECO:0000256" key="15">
    <source>
        <dbReference type="HAMAP-Rule" id="MF_00079"/>
    </source>
</evidence>
<dbReference type="KEGG" id="kcm:ABWK59_29190"/>
<evidence type="ECO:0000256" key="1">
    <source>
        <dbReference type="ARBA" id="ARBA00000915"/>
    </source>
</evidence>
<keyword evidence="9 15" id="KW-0328">Glycosyltransferase</keyword>
<dbReference type="Gene3D" id="3.40.190.10">
    <property type="entry name" value="Periplasmic binding protein-like II"/>
    <property type="match status" value="2"/>
</dbReference>
<evidence type="ECO:0000313" key="18">
    <source>
        <dbReference type="EMBL" id="XCM82697.1"/>
    </source>
</evidence>
<dbReference type="FunFam" id="3.30.70.120:FF:000003">
    <property type="entry name" value="ATP phosphoribosyltransferase"/>
    <property type="match status" value="1"/>
</dbReference>
<dbReference type="NCBIfam" id="TIGR03455">
    <property type="entry name" value="HisG_C-term"/>
    <property type="match status" value="1"/>
</dbReference>
<evidence type="ECO:0000256" key="10">
    <source>
        <dbReference type="ARBA" id="ARBA00022679"/>
    </source>
</evidence>
<dbReference type="SUPFAM" id="SSF53850">
    <property type="entry name" value="Periplasmic binding protein-like II"/>
    <property type="match status" value="1"/>
</dbReference>
<keyword evidence="11 15" id="KW-0547">Nucleotide-binding</keyword>
<evidence type="ECO:0000256" key="2">
    <source>
        <dbReference type="ARBA" id="ARBA00004496"/>
    </source>
</evidence>
<comment type="catalytic activity">
    <reaction evidence="1 15">
        <text>1-(5-phospho-beta-D-ribosyl)-ATP + diphosphate = 5-phospho-alpha-D-ribose 1-diphosphate + ATP</text>
        <dbReference type="Rhea" id="RHEA:18473"/>
        <dbReference type="ChEBI" id="CHEBI:30616"/>
        <dbReference type="ChEBI" id="CHEBI:33019"/>
        <dbReference type="ChEBI" id="CHEBI:58017"/>
        <dbReference type="ChEBI" id="CHEBI:73183"/>
        <dbReference type="EC" id="2.4.2.17"/>
    </reaction>
</comment>
<comment type="cofactor">
    <cofactor evidence="15">
        <name>Mg(2+)</name>
        <dbReference type="ChEBI" id="CHEBI:18420"/>
    </cofactor>
</comment>
<feature type="domain" description="ATP phosphoribosyltransferase catalytic" evidence="16">
    <location>
        <begin position="49"/>
        <end position="203"/>
    </location>
</feature>
<keyword evidence="15" id="KW-0460">Magnesium</keyword>
<dbReference type="GO" id="GO:0003879">
    <property type="term" value="F:ATP phosphoribosyltransferase activity"/>
    <property type="evidence" value="ECO:0007669"/>
    <property type="project" value="UniProtKB-UniRule"/>
</dbReference>
<dbReference type="PANTHER" id="PTHR21403:SF8">
    <property type="entry name" value="ATP PHOSPHORIBOSYLTRANSFERASE"/>
    <property type="match status" value="1"/>
</dbReference>
<evidence type="ECO:0000256" key="5">
    <source>
        <dbReference type="ARBA" id="ARBA00011946"/>
    </source>
</evidence>
<dbReference type="CDD" id="cd13591">
    <property type="entry name" value="PBP2_HisGL1"/>
    <property type="match status" value="1"/>
</dbReference>
<evidence type="ECO:0000256" key="11">
    <source>
        <dbReference type="ARBA" id="ARBA00022741"/>
    </source>
</evidence>
<feature type="domain" description="Histidine biosynthesis HisG C-terminal" evidence="17">
    <location>
        <begin position="207"/>
        <end position="278"/>
    </location>
</feature>
<dbReference type="GO" id="GO:0005524">
    <property type="term" value="F:ATP binding"/>
    <property type="evidence" value="ECO:0007669"/>
    <property type="project" value="UniProtKB-KW"/>
</dbReference>
<keyword evidence="13 15" id="KW-0368">Histidine biosynthesis</keyword>
<comment type="similarity">
    <text evidence="4 15">Belongs to the ATP phosphoribosyltransferase family. Long subfamily.</text>
</comment>
<evidence type="ECO:0000259" key="16">
    <source>
        <dbReference type="Pfam" id="PF01634"/>
    </source>
</evidence>
<dbReference type="EMBL" id="CP159872">
    <property type="protein sequence ID" value="XCM82697.1"/>
    <property type="molecule type" value="Genomic_DNA"/>
</dbReference>
<protein>
    <recommendedName>
        <fullName evidence="6 15">ATP phosphoribosyltransferase</fullName>
        <shortName evidence="15">ATP-PRT</shortName>
        <shortName evidence="15">ATP-PRTase</shortName>
        <ecNumber evidence="5 15">2.4.2.17</ecNumber>
    </recommendedName>
</protein>
<reference evidence="18" key="1">
    <citation type="submission" date="2024-06" db="EMBL/GenBank/DDBJ databases">
        <title>The genome sequences of Kitasatospora sp. strain HUAS MG31.</title>
        <authorList>
            <person name="Mo P."/>
        </authorList>
    </citation>
    <scope>NUCLEOTIDE SEQUENCE</scope>
    <source>
        <strain evidence="18">HUAS MG31</strain>
    </source>
</reference>
<gene>
    <name evidence="15 18" type="primary">hisG</name>
    <name evidence="18" type="ORF">ABWK59_29190</name>
</gene>
<organism evidence="18">
    <name type="scientific">Kitasatospora camelliae</name>
    <dbReference type="NCBI Taxonomy" id="3156397"/>
    <lineage>
        <taxon>Bacteria</taxon>
        <taxon>Bacillati</taxon>
        <taxon>Actinomycetota</taxon>
        <taxon>Actinomycetes</taxon>
        <taxon>Kitasatosporales</taxon>
        <taxon>Streptomycetaceae</taxon>
        <taxon>Kitasatospora</taxon>
    </lineage>
</organism>
<evidence type="ECO:0000256" key="8">
    <source>
        <dbReference type="ARBA" id="ARBA00022605"/>
    </source>
</evidence>
<evidence type="ECO:0000256" key="12">
    <source>
        <dbReference type="ARBA" id="ARBA00022840"/>
    </source>
</evidence>
<dbReference type="Gene3D" id="3.30.70.120">
    <property type="match status" value="1"/>
</dbReference>
<keyword evidence="12 15" id="KW-0067">ATP-binding</keyword>
<comment type="pathway">
    <text evidence="3 15">Amino-acid biosynthesis; L-histidine biosynthesis; L-histidine from 5-phospho-alpha-D-ribose 1-diphosphate: step 1/9.</text>
</comment>
<dbReference type="Pfam" id="PF01634">
    <property type="entry name" value="HisG"/>
    <property type="match status" value="1"/>
</dbReference>
<dbReference type="EC" id="2.4.2.17" evidence="5 15"/>
<dbReference type="InterPro" id="IPR013820">
    <property type="entry name" value="ATP_PRibTrfase_cat"/>
</dbReference>
<dbReference type="InterPro" id="IPR020621">
    <property type="entry name" value="ATP-PRT_HisG_long"/>
</dbReference>
<comment type="function">
    <text evidence="14 15">Catalyzes the condensation of ATP and 5-phosphoribose 1-diphosphate to form N'-(5'-phosphoribosyl)-ATP (PR-ATP). Has a crucial role in the pathway because the rate of histidine biosynthesis seems to be controlled primarily by regulation of HisG enzymatic activity.</text>
</comment>